<sequence length="139" mass="15981">MKAQSREMTTDDQEQWHVNVNRHRDTPAILMLSGDGIILNTNKEGAALLGYSEHSSKLHVSKVIPQLTKIDLLEDGNRVNSYLRFLSRIGRRFEVIGLNGTRFMGELYFNDIKVSYKHQIIVMIFPVYHDSKKSAHLII</sequence>
<dbReference type="Proteomes" id="UP000199533">
    <property type="component" value="Unassembled WGS sequence"/>
</dbReference>
<organism evidence="1 2">
    <name type="scientific">Nitrosomonas aestuarii</name>
    <dbReference type="NCBI Taxonomy" id="52441"/>
    <lineage>
        <taxon>Bacteria</taxon>
        <taxon>Pseudomonadati</taxon>
        <taxon>Pseudomonadota</taxon>
        <taxon>Betaproteobacteria</taxon>
        <taxon>Nitrosomonadales</taxon>
        <taxon>Nitrosomonadaceae</taxon>
        <taxon>Nitrosomonas</taxon>
    </lineage>
</organism>
<dbReference type="AlphaFoldDB" id="A0A1I4GPB6"/>
<dbReference type="OrthoDB" id="8546845at2"/>
<reference evidence="2" key="1">
    <citation type="submission" date="2016-10" db="EMBL/GenBank/DDBJ databases">
        <authorList>
            <person name="Varghese N."/>
            <person name="Submissions S."/>
        </authorList>
    </citation>
    <scope>NUCLEOTIDE SEQUENCE [LARGE SCALE GENOMIC DNA]</scope>
    <source>
        <strain evidence="2">Nm69</strain>
    </source>
</reference>
<dbReference type="RefSeq" id="WP_090703354.1">
    <property type="nucleotide sequence ID" value="NZ_FOSP01000060.1"/>
</dbReference>
<evidence type="ECO:0008006" key="3">
    <source>
        <dbReference type="Google" id="ProtNLM"/>
    </source>
</evidence>
<protein>
    <recommendedName>
        <fullName evidence="3">PAS domain S-box-containing protein</fullName>
    </recommendedName>
</protein>
<gene>
    <name evidence="1" type="ORF">SAMN05216302_10607</name>
</gene>
<proteinExistence type="predicted"/>
<evidence type="ECO:0000313" key="2">
    <source>
        <dbReference type="Proteomes" id="UP000199533"/>
    </source>
</evidence>
<accession>A0A1I4GPB6</accession>
<evidence type="ECO:0000313" key="1">
    <source>
        <dbReference type="EMBL" id="SFL31874.1"/>
    </source>
</evidence>
<keyword evidence="2" id="KW-1185">Reference proteome</keyword>
<name>A0A1I4GPB6_9PROT</name>
<dbReference type="STRING" id="52441.SAMN05216302_10607"/>
<dbReference type="EMBL" id="FOSP01000060">
    <property type="protein sequence ID" value="SFL31874.1"/>
    <property type="molecule type" value="Genomic_DNA"/>
</dbReference>